<feature type="region of interest" description="Disordered" evidence="2">
    <location>
        <begin position="96"/>
        <end position="132"/>
    </location>
</feature>
<feature type="coiled-coil region" evidence="1">
    <location>
        <begin position="142"/>
        <end position="169"/>
    </location>
</feature>
<feature type="compositionally biased region" description="Low complexity" evidence="2">
    <location>
        <begin position="116"/>
        <end position="131"/>
    </location>
</feature>
<feature type="signal peptide" evidence="3">
    <location>
        <begin position="1"/>
        <end position="24"/>
    </location>
</feature>
<proteinExistence type="predicted"/>
<dbReference type="AlphaFoldDB" id="A0A1S7LHZ0"/>
<name>A0A1S7LHZ0_MAGMO</name>
<keyword evidence="3" id="KW-0732">Signal</keyword>
<evidence type="ECO:0000256" key="3">
    <source>
        <dbReference type="SAM" id="SignalP"/>
    </source>
</evidence>
<accession>A0A1S7LHZ0</accession>
<dbReference type="EMBL" id="LO017727">
    <property type="protein sequence ID" value="CRH05426.1"/>
    <property type="molecule type" value="Genomic_DNA"/>
</dbReference>
<gene>
    <name evidence="4" type="ORF">MAGMO_1233</name>
</gene>
<feature type="chain" id="PRO_5012526403" evidence="3">
    <location>
        <begin position="25"/>
        <end position="272"/>
    </location>
</feature>
<organism evidence="4">
    <name type="scientific">Magnetococcus massalia (strain MO-1)</name>
    <dbReference type="NCBI Taxonomy" id="451514"/>
    <lineage>
        <taxon>Bacteria</taxon>
        <taxon>Pseudomonadati</taxon>
        <taxon>Pseudomonadota</taxon>
        <taxon>Magnetococcia</taxon>
        <taxon>Magnetococcales</taxon>
        <taxon>Magnetococcaceae</taxon>
        <taxon>Magnetococcus</taxon>
    </lineage>
</organism>
<keyword evidence="1" id="KW-0175">Coiled coil</keyword>
<protein>
    <submittedName>
        <fullName evidence="4">Uncharacterized protein</fullName>
    </submittedName>
</protein>
<evidence type="ECO:0000256" key="1">
    <source>
        <dbReference type="SAM" id="Coils"/>
    </source>
</evidence>
<evidence type="ECO:0000313" key="4">
    <source>
        <dbReference type="EMBL" id="CRH05426.1"/>
    </source>
</evidence>
<sequence>MLFKKWFSLSLAACVITSSSVALAADPSELEARISRLEQALAQIHTVLEAHGLTQRDLNRAAMGGQHLTQVPVQTAPKAQAARDVALNTMGRPSMVAPSKQGPFLSPSALRQFDGSSLSSSHSPHKPQLSKAQRAAIRAKKLAQVKARRAQAKAEAAALDNQEKAYAAEQKVVVENIKVDTERGDLLFGLHNRGEQMVQKVTVAVELLDKQGKALKQMILEPFWATYDQGSDGALAPQERWQRTGDVPFPLPKVEGWAGKVAVKVTKIRFWQ</sequence>
<evidence type="ECO:0000256" key="2">
    <source>
        <dbReference type="SAM" id="MobiDB-lite"/>
    </source>
</evidence>
<reference evidence="4" key="1">
    <citation type="submission" date="2015-04" db="EMBL/GenBank/DDBJ databases">
        <authorList>
            <person name="Syromyatnikov M.Y."/>
            <person name="Popov V.N."/>
        </authorList>
    </citation>
    <scope>NUCLEOTIDE SEQUENCE</scope>
    <source>
        <strain evidence="4">MO-1</strain>
    </source>
</reference>